<dbReference type="RefSeq" id="WP_268042761.1">
    <property type="nucleotide sequence ID" value="NZ_CP104064.1"/>
</dbReference>
<dbReference type="Proteomes" id="UP001164803">
    <property type="component" value="Chromosome"/>
</dbReference>
<dbReference type="PANTHER" id="PTHR34374:SF1">
    <property type="entry name" value="LARGE RIBOSOMAL RNA SUBUNIT ACCUMULATION PROTEIN YCED HOMOLOG 1, CHLOROPLASTIC"/>
    <property type="match status" value="1"/>
</dbReference>
<evidence type="ECO:0000313" key="2">
    <source>
        <dbReference type="Proteomes" id="UP001164803"/>
    </source>
</evidence>
<reference evidence="1" key="1">
    <citation type="submission" date="2022-08" db="EMBL/GenBank/DDBJ databases">
        <title>Alicyclobacillus dauci DSM2870, complete genome.</title>
        <authorList>
            <person name="Wang Q."/>
            <person name="Cai R."/>
            <person name="Wang Z."/>
        </authorList>
    </citation>
    <scope>NUCLEOTIDE SEQUENCE</scope>
    <source>
        <strain evidence="1">DSM 28700</strain>
    </source>
</reference>
<gene>
    <name evidence="1" type="ORF">NZD86_14395</name>
</gene>
<protein>
    <submittedName>
        <fullName evidence="1">DUF177 domain-containing protein</fullName>
    </submittedName>
</protein>
<evidence type="ECO:0000313" key="1">
    <source>
        <dbReference type="EMBL" id="WAH35478.1"/>
    </source>
</evidence>
<dbReference type="PANTHER" id="PTHR34374">
    <property type="entry name" value="LARGE RIBOSOMAL RNA SUBUNIT ACCUMULATION PROTEIN YCED HOMOLOG 1, CHLOROPLASTIC"/>
    <property type="match status" value="1"/>
</dbReference>
<name>A0ABY6YYY5_9BACL</name>
<dbReference type="InterPro" id="IPR003772">
    <property type="entry name" value="YceD"/>
</dbReference>
<dbReference type="EMBL" id="CP104064">
    <property type="protein sequence ID" value="WAH35478.1"/>
    <property type="molecule type" value="Genomic_DNA"/>
</dbReference>
<keyword evidence="2" id="KW-1185">Reference proteome</keyword>
<proteinExistence type="predicted"/>
<sequence>MQLNIKSIKREGQLEFDETVRLPRIAREDVDIADVGPVHVKGTATWADPLLMVEGEINTMITYICSRCLTHFDRPLTTSVSVTYTTDDVQADDEIKRAPDDVLDLTSDLEESIFLAVDDKPLCRKDCKGLCPECGGNRNEQTCSCDTRKVDPRLAALKDLLSDDDSE</sequence>
<dbReference type="Pfam" id="PF02620">
    <property type="entry name" value="YceD"/>
    <property type="match status" value="1"/>
</dbReference>
<organism evidence="1 2">
    <name type="scientific">Alicyclobacillus dauci</name>
    <dbReference type="NCBI Taxonomy" id="1475485"/>
    <lineage>
        <taxon>Bacteria</taxon>
        <taxon>Bacillati</taxon>
        <taxon>Bacillota</taxon>
        <taxon>Bacilli</taxon>
        <taxon>Bacillales</taxon>
        <taxon>Alicyclobacillaceae</taxon>
        <taxon>Alicyclobacillus</taxon>
    </lineage>
</organism>
<accession>A0ABY6YYY5</accession>